<protein>
    <submittedName>
        <fullName evidence="1">Uncharacterized protein</fullName>
    </submittedName>
</protein>
<proteinExistence type="predicted"/>
<dbReference type="Proteomes" id="UP000004722">
    <property type="component" value="Unassembled WGS sequence"/>
</dbReference>
<dbReference type="PATRIC" id="fig|883092.3.peg.2360"/>
<dbReference type="AlphaFoldDB" id="K1MD47"/>
<reference evidence="1 2" key="1">
    <citation type="submission" date="2012-07" db="EMBL/GenBank/DDBJ databases">
        <title>The Genome Sequence of Lactobacillus crispatus FB077-07.</title>
        <authorList>
            <consortium name="The Broad Institute Genome Sequencing Platform"/>
            <person name="Earl A."/>
            <person name="Ward D."/>
            <person name="Feldgarden M."/>
            <person name="Gevers D."/>
            <person name="Saerens B."/>
            <person name="Vaneechoutte M."/>
            <person name="Walker B."/>
            <person name="Young S.K."/>
            <person name="Zeng Q."/>
            <person name="Gargeya S."/>
            <person name="Fitzgerald M."/>
            <person name="Haas B."/>
            <person name="Abouelleil A."/>
            <person name="Alvarado L."/>
            <person name="Arachchi H.M."/>
            <person name="Berlin A.M."/>
            <person name="Chapman S.B."/>
            <person name="Goldberg J."/>
            <person name="Griggs A."/>
            <person name="Gujja S."/>
            <person name="Hansen M."/>
            <person name="Howarth C."/>
            <person name="Imamovic A."/>
            <person name="Larimer J."/>
            <person name="McCowen C."/>
            <person name="Montmayeur A."/>
            <person name="Murphy C."/>
            <person name="Neiman D."/>
            <person name="Pearson M."/>
            <person name="Priest M."/>
            <person name="Roberts A."/>
            <person name="Saif S."/>
            <person name="Shea T."/>
            <person name="Sisk P."/>
            <person name="Sykes S."/>
            <person name="Wortman J."/>
            <person name="Nusbaum C."/>
            <person name="Birren B."/>
        </authorList>
    </citation>
    <scope>NUCLEOTIDE SEQUENCE [LARGE SCALE GENOMIC DNA]</scope>
    <source>
        <strain evidence="1 2">FB077-07</strain>
    </source>
</reference>
<name>K1MD47_9LACO</name>
<dbReference type="RefSeq" id="WP_005729854.1">
    <property type="nucleotide sequence ID" value="NZ_JH932275.1"/>
</dbReference>
<gene>
    <name evidence="1" type="ORF">HMPREF9249_02375</name>
</gene>
<evidence type="ECO:0000313" key="2">
    <source>
        <dbReference type="Proteomes" id="UP000004722"/>
    </source>
</evidence>
<comment type="caution">
    <text evidence="1">The sequence shown here is derived from an EMBL/GenBank/DDBJ whole genome shotgun (WGS) entry which is preliminary data.</text>
</comment>
<dbReference type="HOGENOM" id="CLU_1641597_0_0_9"/>
<dbReference type="EMBL" id="AGZG01000115">
    <property type="protein sequence ID" value="EKB62152.1"/>
    <property type="molecule type" value="Genomic_DNA"/>
</dbReference>
<sequence>MKEKTILKDIVVLLETLAKRYEFQNCQRASVDIRDLSNSVLPREIFSCTGVMTVLLNKIEMVWIVPNTRFILTTKIQTGAFKNCKNKKQIKDKLYASLANYFVNFSYPDCDKSNNNAVVYVLENSFVLDKAKAEQAVAFLHHVGASLKQDYPSNADRINLF</sequence>
<organism evidence="1 2">
    <name type="scientific">Lactobacillus crispatus FB077-07</name>
    <dbReference type="NCBI Taxonomy" id="883092"/>
    <lineage>
        <taxon>Bacteria</taxon>
        <taxon>Bacillati</taxon>
        <taxon>Bacillota</taxon>
        <taxon>Bacilli</taxon>
        <taxon>Lactobacillales</taxon>
        <taxon>Lactobacillaceae</taxon>
        <taxon>Lactobacillus</taxon>
    </lineage>
</organism>
<accession>K1MD47</accession>
<evidence type="ECO:0000313" key="1">
    <source>
        <dbReference type="EMBL" id="EKB62152.1"/>
    </source>
</evidence>